<evidence type="ECO:0000256" key="1">
    <source>
        <dbReference type="SAM" id="Phobius"/>
    </source>
</evidence>
<feature type="transmembrane region" description="Helical" evidence="1">
    <location>
        <begin position="36"/>
        <end position="59"/>
    </location>
</feature>
<dbReference type="PROSITE" id="PS50883">
    <property type="entry name" value="EAL"/>
    <property type="match status" value="1"/>
</dbReference>
<proteinExistence type="predicted"/>
<dbReference type="Proteomes" id="UP000199668">
    <property type="component" value="Unassembled WGS sequence"/>
</dbReference>
<feature type="domain" description="EAL" evidence="2">
    <location>
        <begin position="261"/>
        <end position="515"/>
    </location>
</feature>
<keyword evidence="1" id="KW-1133">Transmembrane helix</keyword>
<gene>
    <name evidence="4" type="ORF">SAMN04488054_1502</name>
</gene>
<dbReference type="EMBL" id="FOTY01000050">
    <property type="protein sequence ID" value="SFM43428.1"/>
    <property type="molecule type" value="Genomic_DNA"/>
</dbReference>
<protein>
    <submittedName>
        <fullName evidence="4">Diguanylate cyclase (GGDEF) domain-containing protein</fullName>
    </submittedName>
</protein>
<evidence type="ECO:0000313" key="4">
    <source>
        <dbReference type="EMBL" id="SFM43428.1"/>
    </source>
</evidence>
<organism evidence="4 5">
    <name type="scientific">Salibacterium qingdaonense</name>
    <dbReference type="NCBI Taxonomy" id="266892"/>
    <lineage>
        <taxon>Bacteria</taxon>
        <taxon>Bacillati</taxon>
        <taxon>Bacillota</taxon>
        <taxon>Bacilli</taxon>
        <taxon>Bacillales</taxon>
        <taxon>Bacillaceae</taxon>
    </lineage>
</organism>
<dbReference type="SMART" id="SM00052">
    <property type="entry name" value="EAL"/>
    <property type="match status" value="1"/>
</dbReference>
<dbReference type="InterPro" id="IPR050706">
    <property type="entry name" value="Cyclic-di-GMP_PDE-like"/>
</dbReference>
<dbReference type="CDD" id="cd01948">
    <property type="entry name" value="EAL"/>
    <property type="match status" value="1"/>
</dbReference>
<dbReference type="Gene3D" id="3.30.70.270">
    <property type="match status" value="1"/>
</dbReference>
<dbReference type="InterPro" id="IPR000160">
    <property type="entry name" value="GGDEF_dom"/>
</dbReference>
<feature type="transmembrane region" description="Helical" evidence="1">
    <location>
        <begin position="65"/>
        <end position="84"/>
    </location>
</feature>
<dbReference type="PANTHER" id="PTHR33121:SF71">
    <property type="entry name" value="OXYGEN SENSOR PROTEIN DOSP"/>
    <property type="match status" value="1"/>
</dbReference>
<evidence type="ECO:0000259" key="2">
    <source>
        <dbReference type="PROSITE" id="PS50883"/>
    </source>
</evidence>
<dbReference type="STRING" id="266892.SAMN04488054_1502"/>
<dbReference type="InterPro" id="IPR029787">
    <property type="entry name" value="Nucleotide_cyclase"/>
</dbReference>
<sequence>MPIISLRRYRELFYTYICLAVFLLWKKFYSNSRMTLSILWTGVGVVVFLPSFVTAMILFHAALGWMGVLFFDSLLLLVNLFLMIQYRIYSEYYEAAYYDSLTGLPNARRFKQHQKDRTPYSAGYYLFLINIDDFKRINSFFGDEGAAYILVSYANRLLSLCGPGGNVYRMSGDEFVLVAPPGTYEDIKEQIPADVQEPFLYHHEPIYLELSIGVSAQTVTAQKQPAQLLQEADLAMQKAKETAGTALYFYNKALADASLNEVKLRQDLHHALDSKEMHLIFQPQLFLTNGRLCGFEALLRWEHPKHGYISPGRFIPAAENSSMIHPIGRWVFKETCRILKERQDQGETMYSVSVNVSFRQFHDPGFESYVIHTLAHYDIEPGLITLELTESATIDNLHDLVPTLTRWKEAGIKLALDDFGSGYSSMNYIGTLPFDLIKIDRSFIQDLPASYSKGAIVRAVLGLAHDLNMTVVAEGVETKEQWDWLRTHCCDAAQGFLIGKGSSSINTCIQDAFSS</sequence>
<dbReference type="Pfam" id="PF00990">
    <property type="entry name" value="GGDEF"/>
    <property type="match status" value="1"/>
</dbReference>
<dbReference type="PROSITE" id="PS50887">
    <property type="entry name" value="GGDEF"/>
    <property type="match status" value="1"/>
</dbReference>
<dbReference type="NCBIfam" id="TIGR00254">
    <property type="entry name" value="GGDEF"/>
    <property type="match status" value="1"/>
</dbReference>
<reference evidence="4 5" key="1">
    <citation type="submission" date="2016-10" db="EMBL/GenBank/DDBJ databases">
        <authorList>
            <person name="de Groot N.N."/>
        </authorList>
    </citation>
    <scope>NUCLEOTIDE SEQUENCE [LARGE SCALE GENOMIC DNA]</scope>
    <source>
        <strain evidence="4 5">CGMCC 1.6134</strain>
    </source>
</reference>
<dbReference type="SUPFAM" id="SSF55073">
    <property type="entry name" value="Nucleotide cyclase"/>
    <property type="match status" value="1"/>
</dbReference>
<accession>A0A1I4QTN4</accession>
<name>A0A1I4QTN4_9BACI</name>
<keyword evidence="1" id="KW-0812">Transmembrane</keyword>
<evidence type="ECO:0000313" key="5">
    <source>
        <dbReference type="Proteomes" id="UP000199668"/>
    </source>
</evidence>
<dbReference type="GO" id="GO:0071111">
    <property type="term" value="F:cyclic-guanylate-specific phosphodiesterase activity"/>
    <property type="evidence" value="ECO:0007669"/>
    <property type="project" value="InterPro"/>
</dbReference>
<dbReference type="PANTHER" id="PTHR33121">
    <property type="entry name" value="CYCLIC DI-GMP PHOSPHODIESTERASE PDEF"/>
    <property type="match status" value="1"/>
</dbReference>
<dbReference type="Gene3D" id="3.20.20.450">
    <property type="entry name" value="EAL domain"/>
    <property type="match status" value="1"/>
</dbReference>
<dbReference type="SUPFAM" id="SSF141868">
    <property type="entry name" value="EAL domain-like"/>
    <property type="match status" value="1"/>
</dbReference>
<dbReference type="AlphaFoldDB" id="A0A1I4QTN4"/>
<keyword evidence="5" id="KW-1185">Reference proteome</keyword>
<keyword evidence="1" id="KW-0472">Membrane</keyword>
<dbReference type="InterPro" id="IPR035919">
    <property type="entry name" value="EAL_sf"/>
</dbReference>
<dbReference type="SMART" id="SM00267">
    <property type="entry name" value="GGDEF"/>
    <property type="match status" value="1"/>
</dbReference>
<dbReference type="InterPro" id="IPR001633">
    <property type="entry name" value="EAL_dom"/>
</dbReference>
<evidence type="ECO:0000259" key="3">
    <source>
        <dbReference type="PROSITE" id="PS50887"/>
    </source>
</evidence>
<feature type="domain" description="GGDEF" evidence="3">
    <location>
        <begin position="122"/>
        <end position="252"/>
    </location>
</feature>
<dbReference type="CDD" id="cd01949">
    <property type="entry name" value="GGDEF"/>
    <property type="match status" value="1"/>
</dbReference>
<dbReference type="Pfam" id="PF00563">
    <property type="entry name" value="EAL"/>
    <property type="match status" value="1"/>
</dbReference>
<dbReference type="InterPro" id="IPR043128">
    <property type="entry name" value="Rev_trsase/Diguanyl_cyclase"/>
</dbReference>